<accession>A0A068SQV5</accession>
<dbReference type="Gene3D" id="3.40.190.10">
    <property type="entry name" value="Periplasmic binding protein-like II"/>
    <property type="match status" value="2"/>
</dbReference>
<dbReference type="KEGG" id="ngg:RG540_CH20700"/>
<name>A0A068SQV5_NEOGA</name>
<evidence type="ECO:0000256" key="4">
    <source>
        <dbReference type="ARBA" id="ARBA00023163"/>
    </source>
</evidence>
<dbReference type="SUPFAM" id="SSF46785">
    <property type="entry name" value="Winged helix' DNA-binding domain"/>
    <property type="match status" value="1"/>
</dbReference>
<comment type="similarity">
    <text evidence="1">Belongs to the LysR transcriptional regulatory family.</text>
</comment>
<keyword evidence="2" id="KW-0805">Transcription regulation</keyword>
<dbReference type="AlphaFoldDB" id="A0A068SQV5"/>
<dbReference type="InterPro" id="IPR058163">
    <property type="entry name" value="LysR-type_TF_proteobact-type"/>
</dbReference>
<organism evidence="9 10">
    <name type="scientific">Neorhizobium galegae bv. orientalis str. HAMBI 540</name>
    <dbReference type="NCBI Taxonomy" id="1028800"/>
    <lineage>
        <taxon>Bacteria</taxon>
        <taxon>Pseudomonadati</taxon>
        <taxon>Pseudomonadota</taxon>
        <taxon>Alphaproteobacteria</taxon>
        <taxon>Hyphomicrobiales</taxon>
        <taxon>Rhizobiaceae</taxon>
        <taxon>Rhizobium/Agrobacterium group</taxon>
        <taxon>Neorhizobium</taxon>
    </lineage>
</organism>
<dbReference type="GO" id="GO:0003700">
    <property type="term" value="F:DNA-binding transcription factor activity"/>
    <property type="evidence" value="ECO:0007669"/>
    <property type="project" value="InterPro"/>
</dbReference>
<keyword evidence="10" id="KW-1185">Reference proteome</keyword>
<evidence type="ECO:0000313" key="10">
    <source>
        <dbReference type="Proteomes" id="UP000028181"/>
    </source>
</evidence>
<dbReference type="GeneID" id="24257434"/>
<dbReference type="InterPro" id="IPR000847">
    <property type="entry name" value="LysR_HTH_N"/>
</dbReference>
<dbReference type="OrthoDB" id="9786526at2"/>
<dbReference type="GO" id="GO:0043565">
    <property type="term" value="F:sequence-specific DNA binding"/>
    <property type="evidence" value="ECO:0007669"/>
    <property type="project" value="TreeGrafter"/>
</dbReference>
<dbReference type="InterPro" id="IPR005119">
    <property type="entry name" value="LysR_subst-bd"/>
</dbReference>
<dbReference type="PATRIC" id="fig|1028800.3.peg.2095"/>
<dbReference type="FunFam" id="1.10.10.10:FF:000001">
    <property type="entry name" value="LysR family transcriptional regulator"/>
    <property type="match status" value="1"/>
</dbReference>
<proteinExistence type="inferred from homology"/>
<dbReference type="Gene3D" id="1.10.10.10">
    <property type="entry name" value="Winged helix-like DNA-binding domain superfamily/Winged helix DNA-binding domain"/>
    <property type="match status" value="1"/>
</dbReference>
<dbReference type="Proteomes" id="UP000028181">
    <property type="component" value="Chromosome I"/>
</dbReference>
<dbReference type="Pfam" id="PF00126">
    <property type="entry name" value="HTH_1"/>
    <property type="match status" value="1"/>
</dbReference>
<dbReference type="EMBL" id="HG938353">
    <property type="protein sequence ID" value="CDN48239.1"/>
    <property type="molecule type" value="Genomic_DNA"/>
</dbReference>
<evidence type="ECO:0000256" key="2">
    <source>
        <dbReference type="ARBA" id="ARBA00023015"/>
    </source>
</evidence>
<protein>
    <recommendedName>
        <fullName evidence="6">HTH-type transcriptional regulator TtuA</fullName>
    </recommendedName>
    <alternativeName>
        <fullName evidence="7">Tartrate utilization transcriptional regulator</fullName>
    </alternativeName>
</protein>
<comment type="function">
    <text evidence="5">Transcriptional regulator of the ttuABCDE tartrate utilization operon.</text>
</comment>
<dbReference type="CDD" id="cd08472">
    <property type="entry name" value="PBP2_CrgA_like_3"/>
    <property type="match status" value="1"/>
</dbReference>
<dbReference type="eggNOG" id="COG0583">
    <property type="taxonomic scope" value="Bacteria"/>
</dbReference>
<evidence type="ECO:0000256" key="3">
    <source>
        <dbReference type="ARBA" id="ARBA00023125"/>
    </source>
</evidence>
<evidence type="ECO:0000256" key="1">
    <source>
        <dbReference type="ARBA" id="ARBA00009437"/>
    </source>
</evidence>
<dbReference type="SUPFAM" id="SSF53850">
    <property type="entry name" value="Periplasmic binding protein-like II"/>
    <property type="match status" value="1"/>
</dbReference>
<gene>
    <name evidence="9" type="ORF">RG540_CH20700</name>
</gene>
<dbReference type="PROSITE" id="PS50931">
    <property type="entry name" value="HTH_LYSR"/>
    <property type="match status" value="1"/>
</dbReference>
<keyword evidence="4" id="KW-0804">Transcription</keyword>
<evidence type="ECO:0000259" key="8">
    <source>
        <dbReference type="PROSITE" id="PS50931"/>
    </source>
</evidence>
<sequence>MDQLSAMRVFVRVVETGNFTRAAATLNMPKTTVTNLVQSLESHLRTTLLNRTTRKVMVTTDGALYYERAMQIISELDELDGSMSNSQSQPSGRLRVEMAGAFADLLVIPNLCDFHARFPQIRLDIGVGDRLVDYIAENVDCALRAGTPTDQSLIARKVGEISMSAYAAPLYIRNFGTPERPQDLLEDHLAVGYLNAQSSRVRSMEFRRDDENLEITPRYVVSVNDARTYVNAAISGMGIIQSPRFMVKETVEKGELVEVLSDWHCASLPLYIVYPQTRHLSNKVRVFVDWLAKLVQNLKVEESREQMRKAS</sequence>
<evidence type="ECO:0000256" key="6">
    <source>
        <dbReference type="ARBA" id="ARBA00067332"/>
    </source>
</evidence>
<keyword evidence="3" id="KW-0238">DNA-binding</keyword>
<dbReference type="Pfam" id="PF03466">
    <property type="entry name" value="LysR_substrate"/>
    <property type="match status" value="1"/>
</dbReference>
<evidence type="ECO:0000313" key="9">
    <source>
        <dbReference type="EMBL" id="CDN48239.1"/>
    </source>
</evidence>
<evidence type="ECO:0000256" key="5">
    <source>
        <dbReference type="ARBA" id="ARBA00054626"/>
    </source>
</evidence>
<dbReference type="PANTHER" id="PTHR30537:SF17">
    <property type="entry name" value="LYSR-FAMILY REGULATORY PROTEIN"/>
    <property type="match status" value="1"/>
</dbReference>
<dbReference type="InterPro" id="IPR036390">
    <property type="entry name" value="WH_DNA-bd_sf"/>
</dbReference>
<dbReference type="InterPro" id="IPR036388">
    <property type="entry name" value="WH-like_DNA-bd_sf"/>
</dbReference>
<dbReference type="PANTHER" id="PTHR30537">
    <property type="entry name" value="HTH-TYPE TRANSCRIPTIONAL REGULATOR"/>
    <property type="match status" value="1"/>
</dbReference>
<evidence type="ECO:0000256" key="7">
    <source>
        <dbReference type="ARBA" id="ARBA00083243"/>
    </source>
</evidence>
<dbReference type="RefSeq" id="WP_038587359.1">
    <property type="nucleotide sequence ID" value="NZ_HG938353.1"/>
</dbReference>
<dbReference type="HOGENOM" id="CLU_039613_16_3_5"/>
<reference evidence="10" key="1">
    <citation type="journal article" date="2014" name="BMC Genomics">
        <title>Genome sequencing of two Neorhizobium galegae strains reveals a noeT gene responsible for the unusual acetylation of the nodulation factors.</title>
        <authorList>
            <person name="Osterman J."/>
            <person name="Marsh J."/>
            <person name="Laine P.K."/>
            <person name="Zeng Z."/>
            <person name="Alatalo E."/>
            <person name="Sullivan J.T."/>
            <person name="Young J.P."/>
            <person name="Thomas-Oates J."/>
            <person name="Paulin L."/>
            <person name="Lindstrom K."/>
        </authorList>
    </citation>
    <scope>NUCLEOTIDE SEQUENCE [LARGE SCALE GENOMIC DNA]</scope>
    <source>
        <strain evidence="10">HAMBI 540</strain>
    </source>
</reference>
<dbReference type="GO" id="GO:0006351">
    <property type="term" value="P:DNA-templated transcription"/>
    <property type="evidence" value="ECO:0007669"/>
    <property type="project" value="TreeGrafter"/>
</dbReference>
<feature type="domain" description="HTH lysR-type" evidence="8">
    <location>
        <begin position="1"/>
        <end position="59"/>
    </location>
</feature>